<evidence type="ECO:0000256" key="2">
    <source>
        <dbReference type="ARBA" id="ARBA00007242"/>
    </source>
</evidence>
<feature type="non-terminal residue" evidence="14">
    <location>
        <position position="724"/>
    </location>
</feature>
<dbReference type="PRINTS" id="PR00248">
    <property type="entry name" value="GPCRMGR"/>
</dbReference>
<feature type="compositionally biased region" description="Basic and acidic residues" evidence="11">
    <location>
        <begin position="632"/>
        <end position="642"/>
    </location>
</feature>
<gene>
    <name evidence="14" type="ORF">MSPICULIGERA_LOCUS1946</name>
</gene>
<dbReference type="Pfam" id="PF00003">
    <property type="entry name" value="7tm_3"/>
    <property type="match status" value="1"/>
</dbReference>
<keyword evidence="5 12" id="KW-1133">Transmembrane helix</keyword>
<dbReference type="InterPro" id="IPR017978">
    <property type="entry name" value="GPCR_3_C"/>
</dbReference>
<evidence type="ECO:0000256" key="8">
    <source>
        <dbReference type="ARBA" id="ARBA00023170"/>
    </source>
</evidence>
<feature type="transmembrane region" description="Helical" evidence="12">
    <location>
        <begin position="359"/>
        <end position="381"/>
    </location>
</feature>
<dbReference type="GO" id="GO:0005886">
    <property type="term" value="C:plasma membrane"/>
    <property type="evidence" value="ECO:0007669"/>
    <property type="project" value="UniProtKB-SubCell"/>
</dbReference>
<keyword evidence="7 12" id="KW-0472">Membrane</keyword>
<dbReference type="InterPro" id="IPR000162">
    <property type="entry name" value="GPCR_3_mtglu_rcpt"/>
</dbReference>
<feature type="transmembrane region" description="Helical" evidence="12">
    <location>
        <begin position="320"/>
        <end position="338"/>
    </location>
</feature>
<dbReference type="PRINTS" id="PR00593">
    <property type="entry name" value="MTABOTROPICR"/>
</dbReference>
<keyword evidence="3" id="KW-1003">Cell membrane</keyword>
<feature type="transmembrane region" description="Helical" evidence="12">
    <location>
        <begin position="407"/>
        <end position="426"/>
    </location>
</feature>
<evidence type="ECO:0000259" key="13">
    <source>
        <dbReference type="PROSITE" id="PS50259"/>
    </source>
</evidence>
<evidence type="ECO:0000256" key="9">
    <source>
        <dbReference type="ARBA" id="ARBA00023180"/>
    </source>
</evidence>
<evidence type="ECO:0000256" key="11">
    <source>
        <dbReference type="SAM" id="MobiDB-lite"/>
    </source>
</evidence>
<evidence type="ECO:0000256" key="3">
    <source>
        <dbReference type="ARBA" id="ARBA00022475"/>
    </source>
</evidence>
<feature type="compositionally biased region" description="Low complexity" evidence="11">
    <location>
        <begin position="561"/>
        <end position="574"/>
    </location>
</feature>
<dbReference type="InterPro" id="IPR011500">
    <property type="entry name" value="GPCR_3_9-Cys_dom"/>
</dbReference>
<evidence type="ECO:0000256" key="4">
    <source>
        <dbReference type="ARBA" id="ARBA00022692"/>
    </source>
</evidence>
<dbReference type="InterPro" id="IPR038550">
    <property type="entry name" value="GPCR_3_9-Cys_sf"/>
</dbReference>
<dbReference type="CDD" id="cd15934">
    <property type="entry name" value="7tmC_mGluRs_group2_3"/>
    <property type="match status" value="1"/>
</dbReference>
<evidence type="ECO:0000256" key="1">
    <source>
        <dbReference type="ARBA" id="ARBA00004651"/>
    </source>
</evidence>
<evidence type="ECO:0000256" key="10">
    <source>
        <dbReference type="ARBA" id="ARBA00023224"/>
    </source>
</evidence>
<dbReference type="AlphaFoldDB" id="A0AA36C703"/>
<evidence type="ECO:0000256" key="12">
    <source>
        <dbReference type="SAM" id="Phobius"/>
    </source>
</evidence>
<evidence type="ECO:0000256" key="6">
    <source>
        <dbReference type="ARBA" id="ARBA00023040"/>
    </source>
</evidence>
<name>A0AA36C703_9BILA</name>
<feature type="domain" description="G-protein coupled receptors family 3 profile" evidence="13">
    <location>
        <begin position="250"/>
        <end position="512"/>
    </location>
</feature>
<organism evidence="14 15">
    <name type="scientific">Mesorhabditis spiculigera</name>
    <dbReference type="NCBI Taxonomy" id="96644"/>
    <lineage>
        <taxon>Eukaryota</taxon>
        <taxon>Metazoa</taxon>
        <taxon>Ecdysozoa</taxon>
        <taxon>Nematoda</taxon>
        <taxon>Chromadorea</taxon>
        <taxon>Rhabditida</taxon>
        <taxon>Rhabditina</taxon>
        <taxon>Rhabditomorpha</taxon>
        <taxon>Rhabditoidea</taxon>
        <taxon>Rhabditidae</taxon>
        <taxon>Mesorhabditinae</taxon>
        <taxon>Mesorhabditis</taxon>
    </lineage>
</organism>
<comment type="caution">
    <text evidence="14">The sequence shown here is derived from an EMBL/GenBank/DDBJ whole genome shotgun (WGS) entry which is preliminary data.</text>
</comment>
<dbReference type="InterPro" id="IPR000337">
    <property type="entry name" value="GPCR_3"/>
</dbReference>
<dbReference type="Gene3D" id="3.40.50.2300">
    <property type="match status" value="2"/>
</dbReference>
<keyword evidence="9" id="KW-0325">Glycoprotein</keyword>
<keyword evidence="6" id="KW-0297">G-protein coupled receptor</keyword>
<keyword evidence="4 12" id="KW-0812">Transmembrane</keyword>
<dbReference type="InterPro" id="IPR050726">
    <property type="entry name" value="mGluR"/>
</dbReference>
<comment type="subcellular location">
    <subcellularLocation>
        <location evidence="1">Cell membrane</location>
        <topology evidence="1">Multi-pass membrane protein</topology>
    </subcellularLocation>
</comment>
<dbReference type="Gene3D" id="2.10.50.30">
    <property type="entry name" value="GPCR, family 3, nine cysteines domain"/>
    <property type="match status" value="1"/>
</dbReference>
<sequence>MAHRTAGSLTIAPHVRNVTGFNEYFLRAGPSNTFLEEYWRHLNCTEFPSVQNFGQCFAAINMTFKQEAFVPFVVDAVKTVAHAINTYIKKSCDLVAFHKCSLSTSGFNGTELQRHYRNISFTPFEPAIIDEKGDGIGRYDIFQVDEFGAYVKVGKWRSTEGLRVEVEKIRTGFRSDVLPISVCSQDCGRGQYRVYQDQTCCWACVPCDPTTSIVINVTICTECPLGQVPNQQLTACRPIPPVSLKWDSLWAILPAAFGALGLTATIFVVSVFLKFSNTPVIMASGRELCYCMLTGIGLCYILTFFLVSQPSAAACATSRVLIGLSMSAIYAAIITKTNRLTRVFSPASAQRPRFITPKAQVGICLCIVSVQLVGSLIWLIMDPPGTTIIYPSRTEAVLTCKATATHLLVSLAYNLLLIVACTIYAFKARKIPENFNETRLIGFTMYSTSILWLSFAPIYFATQNNFRIQITSLCMCISMSGTVALACFFAPKVYIVLFQPYKNVRTRHSAVGRLVNQQMRFISQMTTHVQDGKPVPSNASSKAPITLSTSYRPPDSEESSSHSLLRSQHLRASSVEGLHKRRTISASGHHPTAEELRKANGGERRFSKSVRVTKEGMERLRQSMRFGKKKEPKQPVKEEKDPLPTTKVPPAMAGSKSFTSRAELRGPSPLTQKRSLQECRAGPAPSEDSVGERVTSSREITSSPSSQLELLLEEIAASTHSTFL</sequence>
<dbReference type="FunFam" id="2.10.50.30:FF:000008">
    <property type="entry name" value="Metabotropic GLutamate receptor family"/>
    <property type="match status" value="1"/>
</dbReference>
<evidence type="ECO:0000256" key="5">
    <source>
        <dbReference type="ARBA" id="ARBA00022989"/>
    </source>
</evidence>
<feature type="transmembrane region" description="Helical" evidence="12">
    <location>
        <begin position="249"/>
        <end position="276"/>
    </location>
</feature>
<protein>
    <recommendedName>
        <fullName evidence="13">G-protein coupled receptors family 3 profile domain-containing protein</fullName>
    </recommendedName>
</protein>
<dbReference type="Pfam" id="PF07562">
    <property type="entry name" value="NCD3G"/>
    <property type="match status" value="1"/>
</dbReference>
<proteinExistence type="inferred from homology"/>
<dbReference type="SUPFAM" id="SSF53822">
    <property type="entry name" value="Periplasmic binding protein-like I"/>
    <property type="match status" value="1"/>
</dbReference>
<evidence type="ECO:0000313" key="14">
    <source>
        <dbReference type="EMBL" id="CAJ0561830.1"/>
    </source>
</evidence>
<feature type="compositionally biased region" description="Low complexity" evidence="11">
    <location>
        <begin position="697"/>
        <end position="706"/>
    </location>
</feature>
<keyword evidence="8" id="KW-0675">Receptor</keyword>
<evidence type="ECO:0000313" key="15">
    <source>
        <dbReference type="Proteomes" id="UP001177023"/>
    </source>
</evidence>
<dbReference type="PANTHER" id="PTHR24060">
    <property type="entry name" value="METABOTROPIC GLUTAMATE RECEPTOR"/>
    <property type="match status" value="1"/>
</dbReference>
<feature type="compositionally biased region" description="Polar residues" evidence="11">
    <location>
        <begin position="537"/>
        <end position="551"/>
    </location>
</feature>
<accession>A0AA36C703</accession>
<keyword evidence="15" id="KW-1185">Reference proteome</keyword>
<reference evidence="14" key="1">
    <citation type="submission" date="2023-06" db="EMBL/GenBank/DDBJ databases">
        <authorList>
            <person name="Delattre M."/>
        </authorList>
    </citation>
    <scope>NUCLEOTIDE SEQUENCE</scope>
    <source>
        <strain evidence="14">AF72</strain>
    </source>
</reference>
<dbReference type="Pfam" id="PF01094">
    <property type="entry name" value="ANF_receptor"/>
    <property type="match status" value="1"/>
</dbReference>
<feature type="region of interest" description="Disordered" evidence="11">
    <location>
        <begin position="528"/>
        <end position="706"/>
    </location>
</feature>
<feature type="transmembrane region" description="Helical" evidence="12">
    <location>
        <begin position="288"/>
        <end position="308"/>
    </location>
</feature>
<comment type="similarity">
    <text evidence="2">Belongs to the G-protein coupled receptor 3 family.</text>
</comment>
<dbReference type="PROSITE" id="PS50259">
    <property type="entry name" value="G_PROTEIN_RECEP_F3_4"/>
    <property type="match status" value="1"/>
</dbReference>
<dbReference type="Proteomes" id="UP001177023">
    <property type="component" value="Unassembled WGS sequence"/>
</dbReference>
<feature type="transmembrane region" description="Helical" evidence="12">
    <location>
        <begin position="438"/>
        <end position="460"/>
    </location>
</feature>
<dbReference type="InterPro" id="IPR028082">
    <property type="entry name" value="Peripla_BP_I"/>
</dbReference>
<evidence type="ECO:0000256" key="7">
    <source>
        <dbReference type="ARBA" id="ARBA00023136"/>
    </source>
</evidence>
<dbReference type="InterPro" id="IPR001828">
    <property type="entry name" value="ANF_lig-bd_rcpt"/>
</dbReference>
<dbReference type="GO" id="GO:0004930">
    <property type="term" value="F:G protein-coupled receptor activity"/>
    <property type="evidence" value="ECO:0007669"/>
    <property type="project" value="UniProtKB-KW"/>
</dbReference>
<dbReference type="EMBL" id="CATQJA010000587">
    <property type="protein sequence ID" value="CAJ0561830.1"/>
    <property type="molecule type" value="Genomic_DNA"/>
</dbReference>
<feature type="compositionally biased region" description="Basic and acidic residues" evidence="11">
    <location>
        <begin position="591"/>
        <end position="621"/>
    </location>
</feature>
<feature type="transmembrane region" description="Helical" evidence="12">
    <location>
        <begin position="466"/>
        <end position="497"/>
    </location>
</feature>
<keyword evidence="10" id="KW-0807">Transducer</keyword>